<organism evidence="5 6">
    <name type="scientific">Candidatus Clostridium radicumherbarum</name>
    <dbReference type="NCBI Taxonomy" id="3381662"/>
    <lineage>
        <taxon>Bacteria</taxon>
        <taxon>Bacillati</taxon>
        <taxon>Bacillota</taxon>
        <taxon>Clostridia</taxon>
        <taxon>Eubacteriales</taxon>
        <taxon>Clostridiaceae</taxon>
        <taxon>Clostridium</taxon>
    </lineage>
</organism>
<dbReference type="InterPro" id="IPR051312">
    <property type="entry name" value="Diverse_Substr_Oxidored"/>
</dbReference>
<keyword evidence="2" id="KW-0274">FAD</keyword>
<dbReference type="PANTHER" id="PTHR42659">
    <property type="entry name" value="XANTHINE DEHYDROGENASE SUBUNIT C-RELATED"/>
    <property type="match status" value="1"/>
</dbReference>
<dbReference type="Gene3D" id="3.30.43.10">
    <property type="entry name" value="Uridine Diphospho-n-acetylenolpyruvylglucosamine Reductase, domain 2"/>
    <property type="match status" value="1"/>
</dbReference>
<evidence type="ECO:0000259" key="4">
    <source>
        <dbReference type="PROSITE" id="PS51387"/>
    </source>
</evidence>
<evidence type="ECO:0000256" key="1">
    <source>
        <dbReference type="ARBA" id="ARBA00022630"/>
    </source>
</evidence>
<comment type="caution">
    <text evidence="5">The sequence shown here is derived from an EMBL/GenBank/DDBJ whole genome shotgun (WGS) entry which is preliminary data.</text>
</comment>
<evidence type="ECO:0000256" key="2">
    <source>
        <dbReference type="ARBA" id="ARBA00022827"/>
    </source>
</evidence>
<accession>A0ABW8TPB8</accession>
<dbReference type="InterPro" id="IPR005107">
    <property type="entry name" value="CO_DH_flav_C"/>
</dbReference>
<keyword evidence="1" id="KW-0285">Flavoprotein</keyword>
<dbReference type="Gene3D" id="3.30.390.50">
    <property type="entry name" value="CO dehydrogenase flavoprotein, C-terminal domain"/>
    <property type="match status" value="1"/>
</dbReference>
<dbReference type="PROSITE" id="PS51387">
    <property type="entry name" value="FAD_PCMH"/>
    <property type="match status" value="1"/>
</dbReference>
<dbReference type="InterPro" id="IPR016166">
    <property type="entry name" value="FAD-bd_PCMH"/>
</dbReference>
<gene>
    <name evidence="5" type="ORF">ACJDUH_05405</name>
</gene>
<dbReference type="SMART" id="SM01092">
    <property type="entry name" value="CO_deh_flav_C"/>
    <property type="match status" value="1"/>
</dbReference>
<dbReference type="Pfam" id="PF00941">
    <property type="entry name" value="FAD_binding_5"/>
    <property type="match status" value="1"/>
</dbReference>
<evidence type="ECO:0000256" key="3">
    <source>
        <dbReference type="ARBA" id="ARBA00023002"/>
    </source>
</evidence>
<dbReference type="EMBL" id="JBJHZY010000001">
    <property type="protein sequence ID" value="MFL0267534.1"/>
    <property type="molecule type" value="Genomic_DNA"/>
</dbReference>
<dbReference type="SUPFAM" id="SSF55447">
    <property type="entry name" value="CO dehydrogenase flavoprotein C-terminal domain-like"/>
    <property type="match status" value="1"/>
</dbReference>
<feature type="domain" description="FAD-binding PCMH-type" evidence="4">
    <location>
        <begin position="1"/>
        <end position="176"/>
    </location>
</feature>
<evidence type="ECO:0000313" key="6">
    <source>
        <dbReference type="Proteomes" id="UP001623661"/>
    </source>
</evidence>
<dbReference type="PANTHER" id="PTHR42659:SF2">
    <property type="entry name" value="XANTHINE DEHYDROGENASE SUBUNIT C-RELATED"/>
    <property type="match status" value="1"/>
</dbReference>
<keyword evidence="6" id="KW-1185">Reference proteome</keyword>
<protein>
    <submittedName>
        <fullName evidence="5">FAD binding domain-containing protein</fullName>
    </submittedName>
</protein>
<dbReference type="SUPFAM" id="SSF56176">
    <property type="entry name" value="FAD-binding/transporter-associated domain-like"/>
    <property type="match status" value="1"/>
</dbReference>
<dbReference type="InterPro" id="IPR016167">
    <property type="entry name" value="FAD-bd_PCMH_sub1"/>
</dbReference>
<keyword evidence="3" id="KW-0560">Oxidoreductase</keyword>
<proteinExistence type="predicted"/>
<dbReference type="InterPro" id="IPR002346">
    <property type="entry name" value="Mopterin_DH_FAD-bd"/>
</dbReference>
<dbReference type="Gene3D" id="3.30.465.10">
    <property type="match status" value="1"/>
</dbReference>
<dbReference type="RefSeq" id="WP_406764134.1">
    <property type="nucleotide sequence ID" value="NZ_JBJHZY010000001.1"/>
</dbReference>
<dbReference type="InterPro" id="IPR036683">
    <property type="entry name" value="CO_DH_flav_C_dom_sf"/>
</dbReference>
<dbReference type="InterPro" id="IPR036318">
    <property type="entry name" value="FAD-bd_PCMH-like_sf"/>
</dbReference>
<dbReference type="Proteomes" id="UP001623661">
    <property type="component" value="Unassembled WGS sequence"/>
</dbReference>
<name>A0ABW8TPB8_9CLOT</name>
<sequence>MQELQYFKPKCLNDAMVLLNKYGKNIRILAGGTDLIIALKDKIIVCPYILDIKAIDELKNISYSNEDGLTIGAAVSLNDIINSKEVIENYPVLIEGAKNLANSLLRNRATLVGNLCNASPGGDMLSPSIVLEGIAEIASIDGTRKVPLKEFFIGVKRTVLKENEIVTKVIFPCIKGKGKYLRKSRIKGHDLAQIAVAAFLKSDGGLNIVIGAAGPTPVIVEGLNNIDVLKSEEVIVEKVKSSIKPISDQRASKEFRIAMAEYLTRQILKELGEAK</sequence>
<dbReference type="InterPro" id="IPR016169">
    <property type="entry name" value="FAD-bd_PCMH_sub2"/>
</dbReference>
<evidence type="ECO:0000313" key="5">
    <source>
        <dbReference type="EMBL" id="MFL0267534.1"/>
    </source>
</evidence>
<reference evidence="5 6" key="1">
    <citation type="submission" date="2024-11" db="EMBL/GenBank/DDBJ databases">
        <authorList>
            <person name="Heng Y.C."/>
            <person name="Lim A.C.H."/>
            <person name="Lee J.K.Y."/>
            <person name="Kittelmann S."/>
        </authorList>
    </citation>
    <scope>NUCLEOTIDE SEQUENCE [LARGE SCALE GENOMIC DNA]</scope>
    <source>
        <strain evidence="5 6">WILCCON 0202</strain>
    </source>
</reference>